<keyword evidence="1" id="KW-1133">Transmembrane helix</keyword>
<keyword evidence="3" id="KW-1185">Reference proteome</keyword>
<protein>
    <recommendedName>
        <fullName evidence="4">Gustatory receptor</fullName>
    </recommendedName>
</protein>
<proteinExistence type="predicted"/>
<dbReference type="OMA" id="ICRQASY"/>
<accession>A0A0B2UVS4</accession>
<evidence type="ECO:0000313" key="3">
    <source>
        <dbReference type="Proteomes" id="UP000031036"/>
    </source>
</evidence>
<keyword evidence="1" id="KW-0812">Transmembrane</keyword>
<name>A0A0B2UVS4_TOXCA</name>
<evidence type="ECO:0000256" key="1">
    <source>
        <dbReference type="SAM" id="Phobius"/>
    </source>
</evidence>
<evidence type="ECO:0008006" key="4">
    <source>
        <dbReference type="Google" id="ProtNLM"/>
    </source>
</evidence>
<reference evidence="2 3" key="1">
    <citation type="submission" date="2014-11" db="EMBL/GenBank/DDBJ databases">
        <title>Genetic blueprint of the zoonotic pathogen Toxocara canis.</title>
        <authorList>
            <person name="Zhu X.-Q."/>
            <person name="Korhonen P.K."/>
            <person name="Cai H."/>
            <person name="Young N.D."/>
            <person name="Nejsum P."/>
            <person name="von Samson-Himmelstjerna G."/>
            <person name="Boag P.R."/>
            <person name="Tan P."/>
            <person name="Li Q."/>
            <person name="Min J."/>
            <person name="Yang Y."/>
            <person name="Wang X."/>
            <person name="Fang X."/>
            <person name="Hall R.S."/>
            <person name="Hofmann A."/>
            <person name="Sternberg P.W."/>
            <person name="Jex A.R."/>
            <person name="Gasser R.B."/>
        </authorList>
    </citation>
    <scope>NUCLEOTIDE SEQUENCE [LARGE SCALE GENOMIC DNA]</scope>
    <source>
        <strain evidence="2">PN_DK_2014</strain>
    </source>
</reference>
<dbReference type="OrthoDB" id="5917644at2759"/>
<feature type="transmembrane region" description="Helical" evidence="1">
    <location>
        <begin position="92"/>
        <end position="114"/>
    </location>
</feature>
<sequence length="432" mass="49434">MKSIKQRRCHSGRPLQVWRLLEHGRVNTTLVMPFMRIDFSSYDASDAMQKTLREQFVRFFRPIRFVLSILCCRIRCVKPKGRTRIVVERCHTVLLFVLFIVILSVILLQVTLHVQLSVRNLRASSSLVLTMFQAQGFVNLIFLLFWDRRNTAESLRQSLMSTSTGVGVLRRRATLNNIHVAAMLYGCALSLLLVCYSVVQLFTAHFPYPPVQPSSAHPYLKWACLGVLVYLSITFPAAYAQVASLTSIITAEYRALNDDFADDINTYQLPVAKHYVSAHWKLGNTFNLFKKSLSLWFSSHLMTSFMSSIFIWISLPPLRSFVKAFDSADFERVFESAFALLLFSLSIMQICILLAACVMLRFHLIRMRHPMIALIAGDRALHEQTYPLAIAYINHLHRRHMGITFFGIAIIDRKFIVEVVLVLAIVATILHS</sequence>
<feature type="transmembrane region" description="Helical" evidence="1">
    <location>
        <begin position="403"/>
        <end position="430"/>
    </location>
</feature>
<evidence type="ECO:0000313" key="2">
    <source>
        <dbReference type="EMBL" id="KHN72950.1"/>
    </source>
</evidence>
<dbReference type="EMBL" id="JPKZ01003185">
    <property type="protein sequence ID" value="KHN72950.1"/>
    <property type="molecule type" value="Genomic_DNA"/>
</dbReference>
<comment type="caution">
    <text evidence="2">The sequence shown here is derived from an EMBL/GenBank/DDBJ whole genome shotgun (WGS) entry which is preliminary data.</text>
</comment>
<dbReference type="AlphaFoldDB" id="A0A0B2UVS4"/>
<feature type="transmembrane region" description="Helical" evidence="1">
    <location>
        <begin position="219"/>
        <end position="239"/>
    </location>
</feature>
<feature type="transmembrane region" description="Helical" evidence="1">
    <location>
        <begin position="126"/>
        <end position="146"/>
    </location>
</feature>
<dbReference type="Proteomes" id="UP000031036">
    <property type="component" value="Unassembled WGS sequence"/>
</dbReference>
<keyword evidence="1" id="KW-0472">Membrane</keyword>
<feature type="transmembrane region" description="Helical" evidence="1">
    <location>
        <begin position="180"/>
        <end position="199"/>
    </location>
</feature>
<gene>
    <name evidence="2" type="ORF">Tcan_07709</name>
</gene>
<feature type="transmembrane region" description="Helical" evidence="1">
    <location>
        <begin position="338"/>
        <end position="362"/>
    </location>
</feature>
<feature type="transmembrane region" description="Helical" evidence="1">
    <location>
        <begin position="295"/>
        <end position="318"/>
    </location>
</feature>
<organism evidence="2 3">
    <name type="scientific">Toxocara canis</name>
    <name type="common">Canine roundworm</name>
    <dbReference type="NCBI Taxonomy" id="6265"/>
    <lineage>
        <taxon>Eukaryota</taxon>
        <taxon>Metazoa</taxon>
        <taxon>Ecdysozoa</taxon>
        <taxon>Nematoda</taxon>
        <taxon>Chromadorea</taxon>
        <taxon>Rhabditida</taxon>
        <taxon>Spirurina</taxon>
        <taxon>Ascaridomorpha</taxon>
        <taxon>Ascaridoidea</taxon>
        <taxon>Toxocaridae</taxon>
        <taxon>Toxocara</taxon>
    </lineage>
</organism>